<dbReference type="AlphaFoldDB" id="A0AA39MLM2"/>
<protein>
    <submittedName>
        <fullName evidence="1">Uncharacterized protein</fullName>
    </submittedName>
</protein>
<proteinExistence type="predicted"/>
<gene>
    <name evidence="1" type="ORF">EV421DRAFT_1738304</name>
</gene>
<reference evidence="1" key="1">
    <citation type="submission" date="2023-06" db="EMBL/GenBank/DDBJ databases">
        <authorList>
            <consortium name="Lawrence Berkeley National Laboratory"/>
            <person name="Ahrendt S."/>
            <person name="Sahu N."/>
            <person name="Indic B."/>
            <person name="Wong-Bajracharya J."/>
            <person name="Merenyi Z."/>
            <person name="Ke H.-M."/>
            <person name="Monk M."/>
            <person name="Kocsube S."/>
            <person name="Drula E."/>
            <person name="Lipzen A."/>
            <person name="Balint B."/>
            <person name="Henrissat B."/>
            <person name="Andreopoulos B."/>
            <person name="Martin F.M."/>
            <person name="Harder C.B."/>
            <person name="Rigling D."/>
            <person name="Ford K.L."/>
            <person name="Foster G.D."/>
            <person name="Pangilinan J."/>
            <person name="Papanicolaou A."/>
            <person name="Barry K."/>
            <person name="LaButti K."/>
            <person name="Viragh M."/>
            <person name="Koriabine M."/>
            <person name="Yan M."/>
            <person name="Riley R."/>
            <person name="Champramary S."/>
            <person name="Plett K.L."/>
            <person name="Tsai I.J."/>
            <person name="Slot J."/>
            <person name="Sipos G."/>
            <person name="Plett J."/>
            <person name="Nagy L.G."/>
            <person name="Grigoriev I.V."/>
        </authorList>
    </citation>
    <scope>NUCLEOTIDE SEQUENCE</scope>
    <source>
        <strain evidence="1">FPL87.14</strain>
    </source>
</reference>
<dbReference type="EMBL" id="JAUEPT010000041">
    <property type="protein sequence ID" value="KAK0438842.1"/>
    <property type="molecule type" value="Genomic_DNA"/>
</dbReference>
<dbReference type="Proteomes" id="UP001175226">
    <property type="component" value="Unassembled WGS sequence"/>
</dbReference>
<name>A0AA39MLM2_9AGAR</name>
<organism evidence="1 2">
    <name type="scientific">Armillaria borealis</name>
    <dbReference type="NCBI Taxonomy" id="47425"/>
    <lineage>
        <taxon>Eukaryota</taxon>
        <taxon>Fungi</taxon>
        <taxon>Dikarya</taxon>
        <taxon>Basidiomycota</taxon>
        <taxon>Agaricomycotina</taxon>
        <taxon>Agaricomycetes</taxon>
        <taxon>Agaricomycetidae</taxon>
        <taxon>Agaricales</taxon>
        <taxon>Marasmiineae</taxon>
        <taxon>Physalacriaceae</taxon>
        <taxon>Armillaria</taxon>
    </lineage>
</organism>
<evidence type="ECO:0000313" key="2">
    <source>
        <dbReference type="Proteomes" id="UP001175226"/>
    </source>
</evidence>
<sequence length="142" mass="15284">MVKLCWVILARSPTQSDDLISSRIRTFLDNIDGPKVVKSITHYAVHGSSWSTSDNSQINTAIQTYDLYTKTEYATTCIVILARPQPSLLSSQCPQSLRQRSDGPATLKCCRANGAPSYGTVIGGSGLGDVGISNGPHMSPRI</sequence>
<keyword evidence="2" id="KW-1185">Reference proteome</keyword>
<accession>A0AA39MLM2</accession>
<evidence type="ECO:0000313" key="1">
    <source>
        <dbReference type="EMBL" id="KAK0438842.1"/>
    </source>
</evidence>
<comment type="caution">
    <text evidence="1">The sequence shown here is derived from an EMBL/GenBank/DDBJ whole genome shotgun (WGS) entry which is preliminary data.</text>
</comment>